<evidence type="ECO:0000256" key="1">
    <source>
        <dbReference type="ARBA" id="ARBA00023186"/>
    </source>
</evidence>
<dbReference type="InterPro" id="IPR040400">
    <property type="entry name" value="BAG5/6/7/8"/>
</dbReference>
<dbReference type="GO" id="GO:0006457">
    <property type="term" value="P:protein folding"/>
    <property type="evidence" value="ECO:0007669"/>
    <property type="project" value="TreeGrafter"/>
</dbReference>
<accession>A0A6N2NE97</accession>
<dbReference type="PANTHER" id="PTHR33322:SF18">
    <property type="entry name" value="BAG FAMILY MOLECULAR CHAPERONE REGULATOR 8, CHLOROPLASTIC"/>
    <property type="match status" value="1"/>
</dbReference>
<feature type="region of interest" description="Disordered" evidence="2">
    <location>
        <begin position="366"/>
        <end position="389"/>
    </location>
</feature>
<evidence type="ECO:0008006" key="4">
    <source>
        <dbReference type="Google" id="ProtNLM"/>
    </source>
</evidence>
<dbReference type="GO" id="GO:0009506">
    <property type="term" value="C:plasmodesma"/>
    <property type="evidence" value="ECO:0007669"/>
    <property type="project" value="TreeGrafter"/>
</dbReference>
<evidence type="ECO:0000313" key="3">
    <source>
        <dbReference type="EMBL" id="VFU60113.1"/>
    </source>
</evidence>
<evidence type="ECO:0000256" key="2">
    <source>
        <dbReference type="SAM" id="MobiDB-lite"/>
    </source>
</evidence>
<protein>
    <recommendedName>
        <fullName evidence="4">BAG domain-containing protein</fullName>
    </recommendedName>
</protein>
<feature type="region of interest" description="Disordered" evidence="2">
    <location>
        <begin position="77"/>
        <end position="101"/>
    </location>
</feature>
<organism evidence="3">
    <name type="scientific">Salix viminalis</name>
    <name type="common">Common osier</name>
    <name type="synonym">Basket willow</name>
    <dbReference type="NCBI Taxonomy" id="40686"/>
    <lineage>
        <taxon>Eukaryota</taxon>
        <taxon>Viridiplantae</taxon>
        <taxon>Streptophyta</taxon>
        <taxon>Embryophyta</taxon>
        <taxon>Tracheophyta</taxon>
        <taxon>Spermatophyta</taxon>
        <taxon>Magnoliopsida</taxon>
        <taxon>eudicotyledons</taxon>
        <taxon>Gunneridae</taxon>
        <taxon>Pentapetalae</taxon>
        <taxon>rosids</taxon>
        <taxon>fabids</taxon>
        <taxon>Malpighiales</taxon>
        <taxon>Salicaceae</taxon>
        <taxon>Saliceae</taxon>
        <taxon>Salix</taxon>
    </lineage>
</organism>
<name>A0A6N2NE97_SALVM</name>
<dbReference type="SUPFAM" id="SSF63491">
    <property type="entry name" value="BAG domain"/>
    <property type="match status" value="1"/>
</dbReference>
<dbReference type="PANTHER" id="PTHR33322">
    <property type="entry name" value="BAG DOMAIN CONTAINING PROTEIN, EXPRESSED"/>
    <property type="match status" value="1"/>
</dbReference>
<sequence>MASHHHCQNHVSAPTTFTTTTTAPCCCFSHCSTQPHHHPISPPQLSTDPLLQSLVSLLQQQQQQQLQLQHHRSQLFSPCLNEPNSHKKNHHQQSKLHFQQEDDPQQTHFVLSSLLQRINTLESSLHQFSACSSNNHSCHSHSLRDTAARVIQTHFRAFLVHRSRTLRQLKELAFIKSGFNSLKSSISTESHFDFKVVSHKAMDLLLKLDSIQGGDPMIRDGKRSVTRDLVRFMEFVDGFAIKRHELSYKSARNVRALGNTSKARDLNAKNGYGGCRDLTQSQKEIVEKLRKRVEKISGFSRVCENDQEDAELEGFQQFVDDDDRELDRKVSVDGKRGVLLKRRGGQPSVTKAVSFSENGNSYRVISDTDESVINGDGSSNDGSDNIDDQGEIHFAETGERKGFSKGAENDQEAHLEDGGGSAESSDSERNPRRSPRNGADYESNGYCLNKDGSLVFSAPVPVKMESRADMMKKRKAVKIVT</sequence>
<keyword evidence="1" id="KW-0143">Chaperone</keyword>
<dbReference type="AlphaFoldDB" id="A0A6N2NE97"/>
<proteinExistence type="predicted"/>
<feature type="compositionally biased region" description="Basic and acidic residues" evidence="2">
    <location>
        <begin position="402"/>
        <end position="417"/>
    </location>
</feature>
<reference evidence="3" key="1">
    <citation type="submission" date="2019-03" db="EMBL/GenBank/DDBJ databases">
        <authorList>
            <person name="Mank J."/>
            <person name="Almeida P."/>
        </authorList>
    </citation>
    <scope>NUCLEOTIDE SEQUENCE</scope>
    <source>
        <strain evidence="3">78183</strain>
    </source>
</reference>
<feature type="region of interest" description="Disordered" evidence="2">
    <location>
        <begin position="402"/>
        <end position="446"/>
    </location>
</feature>
<dbReference type="EMBL" id="CAADRP010002041">
    <property type="protein sequence ID" value="VFU60113.1"/>
    <property type="molecule type" value="Genomic_DNA"/>
</dbReference>
<gene>
    <name evidence="3" type="ORF">SVIM_LOCUS444802</name>
</gene>
<feature type="compositionally biased region" description="Low complexity" evidence="2">
    <location>
        <begin position="373"/>
        <end position="383"/>
    </location>
</feature>